<accession>A0A158Q9P2</accession>
<dbReference type="AlphaFoldDB" id="A0A158Q9P2"/>
<protein>
    <submittedName>
        <fullName evidence="6">C-type lectin domain-containing protein</fullName>
    </submittedName>
</protein>
<dbReference type="InterPro" id="IPR001304">
    <property type="entry name" value="C-type_lectin-like"/>
</dbReference>
<evidence type="ECO:0000313" key="6">
    <source>
        <dbReference type="WBParaSite" id="EVEC_0000268101-mRNA-1"/>
    </source>
</evidence>
<reference evidence="4 5" key="2">
    <citation type="submission" date="2018-10" db="EMBL/GenBank/DDBJ databases">
        <authorList>
            <consortium name="Pathogen Informatics"/>
        </authorList>
    </citation>
    <scope>NUCLEOTIDE SEQUENCE [LARGE SCALE GENOMIC DNA]</scope>
</reference>
<dbReference type="WBParaSite" id="EVEC_0000268101-mRNA-1">
    <property type="protein sequence ID" value="EVEC_0000268101-mRNA-1"/>
    <property type="gene ID" value="EVEC_0000268101"/>
</dbReference>
<dbReference type="InterPro" id="IPR016186">
    <property type="entry name" value="C-type_lectin-like/link_sf"/>
</dbReference>
<dbReference type="OrthoDB" id="6356110at2759"/>
<dbReference type="GO" id="GO:0038023">
    <property type="term" value="F:signaling receptor activity"/>
    <property type="evidence" value="ECO:0007669"/>
    <property type="project" value="TreeGrafter"/>
</dbReference>
<name>A0A158Q9P2_ENTVE</name>
<evidence type="ECO:0000259" key="3">
    <source>
        <dbReference type="PROSITE" id="PS50041"/>
    </source>
</evidence>
<dbReference type="InterPro" id="IPR016187">
    <property type="entry name" value="CTDL_fold"/>
</dbReference>
<dbReference type="EMBL" id="UXUI01007371">
    <property type="protein sequence ID" value="VDD87246.1"/>
    <property type="molecule type" value="Genomic_DNA"/>
</dbReference>
<evidence type="ECO:0000256" key="1">
    <source>
        <dbReference type="ARBA" id="ARBA00022989"/>
    </source>
</evidence>
<dbReference type="PANTHER" id="PTHR46784">
    <property type="entry name" value="KILLER CELL LECTIN-LIKE RECEPTOR SUBFAMILY B MEMBER 1"/>
    <property type="match status" value="1"/>
</dbReference>
<dbReference type="Gene3D" id="3.10.100.10">
    <property type="entry name" value="Mannose-Binding Protein A, subunit A"/>
    <property type="match status" value="1"/>
</dbReference>
<evidence type="ECO:0000313" key="5">
    <source>
        <dbReference type="Proteomes" id="UP000274131"/>
    </source>
</evidence>
<keyword evidence="1" id="KW-0812">Transmembrane</keyword>
<evidence type="ECO:0000313" key="4">
    <source>
        <dbReference type="EMBL" id="VDD87246.1"/>
    </source>
</evidence>
<proteinExistence type="predicted"/>
<keyword evidence="1" id="KW-1133">Transmembrane helix</keyword>
<dbReference type="PROSITE" id="PS50041">
    <property type="entry name" value="C_TYPE_LECTIN_2"/>
    <property type="match status" value="1"/>
</dbReference>
<gene>
    <name evidence="4" type="ORF">EVEC_LOCUS2389</name>
</gene>
<reference evidence="6" key="1">
    <citation type="submission" date="2016-04" db="UniProtKB">
        <authorList>
            <consortium name="WormBaseParasite"/>
        </authorList>
    </citation>
    <scope>IDENTIFICATION</scope>
</reference>
<feature type="domain" description="C-type lectin" evidence="3">
    <location>
        <begin position="18"/>
        <end position="120"/>
    </location>
</feature>
<evidence type="ECO:0000256" key="2">
    <source>
        <dbReference type="ARBA" id="ARBA00023157"/>
    </source>
</evidence>
<dbReference type="InterPro" id="IPR051527">
    <property type="entry name" value="KLR_subfamily_B"/>
</dbReference>
<dbReference type="PANTHER" id="PTHR46784:SF1">
    <property type="entry name" value="KILLER CELL LECTIN-LIKE RECEPTOR SUBFAMILY B MEMBER 1"/>
    <property type="match status" value="1"/>
</dbReference>
<keyword evidence="5" id="KW-1185">Reference proteome</keyword>
<dbReference type="SUPFAM" id="SSF56436">
    <property type="entry name" value="C-type lectin-like"/>
    <property type="match status" value="2"/>
</dbReference>
<dbReference type="GO" id="GO:0005886">
    <property type="term" value="C:plasma membrane"/>
    <property type="evidence" value="ECO:0007669"/>
    <property type="project" value="TreeGrafter"/>
</dbReference>
<dbReference type="STRING" id="51028.A0A158Q9P2"/>
<dbReference type="SMART" id="SM00034">
    <property type="entry name" value="CLECT"/>
    <property type="match status" value="1"/>
</dbReference>
<organism evidence="6">
    <name type="scientific">Enterobius vermicularis</name>
    <name type="common">Human pinworm</name>
    <dbReference type="NCBI Taxonomy" id="51028"/>
    <lineage>
        <taxon>Eukaryota</taxon>
        <taxon>Metazoa</taxon>
        <taxon>Ecdysozoa</taxon>
        <taxon>Nematoda</taxon>
        <taxon>Chromadorea</taxon>
        <taxon>Rhabditida</taxon>
        <taxon>Spirurina</taxon>
        <taxon>Oxyuridomorpha</taxon>
        <taxon>Oxyuroidea</taxon>
        <taxon>Oxyuridae</taxon>
        <taxon>Enterobius</taxon>
    </lineage>
</organism>
<sequence length="260" mass="31255">MKIRSYAKNECEKTWIATEDYCYSKELRRHNFDEAQQVCKKKGARLPVFLSEKEFADFRNMTKEPHDFWIGIRQQTRRMWRWLDGAPLHLSEISLPISFTDGFRCAVLSKRGVGFRSFDCPSYWQEFEENCYLLVCFKAFNEASIFSKEEEDFLKELVGDKTAYIGLDFMYLARDTYLPVEFELANEYERVFIKRAYFNVRYQECLQLDWKATMMAYQACEHTAEFTCQKESMVMWQPQFLLTEDISKSIYRERNEKVRK</sequence>
<dbReference type="GO" id="GO:0009986">
    <property type="term" value="C:cell surface"/>
    <property type="evidence" value="ECO:0007669"/>
    <property type="project" value="TreeGrafter"/>
</dbReference>
<keyword evidence="2" id="KW-1015">Disulfide bond</keyword>
<keyword evidence="1" id="KW-0472">Membrane</keyword>
<dbReference type="Pfam" id="PF00059">
    <property type="entry name" value="Lectin_C"/>
    <property type="match status" value="1"/>
</dbReference>
<dbReference type="Proteomes" id="UP000274131">
    <property type="component" value="Unassembled WGS sequence"/>
</dbReference>